<gene>
    <name evidence="2" type="ORF">S12H4_44924</name>
</gene>
<sequence>DGAAIQARLLKAARAMNLEVVTKKGRAEAVMPIQVPVRTRPAPPRNKKIRYTPEQLPELDRSKEYAASSIITMGMNVFAGDRRVASVDADLSTTSGLQAGVGMVDRRRAHNTGVAEANMMCIGEAYAVLGYNVWVSTFCPFFNFNVFRRIAINQQERLETMAAANGWLTEGHGLDLTFLATAPNFETKTNGATHMGNDDTEVFKGIAHLKIIDVSCPYQLLGIMKWIMEGNKGLVYVRIMRSPSGVIYDRDFVFNY</sequence>
<dbReference type="Gene3D" id="3.40.50.970">
    <property type="match status" value="1"/>
</dbReference>
<evidence type="ECO:0000259" key="1">
    <source>
        <dbReference type="SMART" id="SM00861"/>
    </source>
</evidence>
<dbReference type="InterPro" id="IPR029061">
    <property type="entry name" value="THDP-binding"/>
</dbReference>
<proteinExistence type="predicted"/>
<dbReference type="SUPFAM" id="SSF52518">
    <property type="entry name" value="Thiamin diphosphate-binding fold (THDP-binding)"/>
    <property type="match status" value="1"/>
</dbReference>
<reference evidence="2" key="1">
    <citation type="journal article" date="2014" name="Front. Microbiol.">
        <title>High frequency of phylogenetically diverse reductive dehalogenase-homologous genes in deep subseafloor sedimentary metagenomes.</title>
        <authorList>
            <person name="Kawai M."/>
            <person name="Futagami T."/>
            <person name="Toyoda A."/>
            <person name="Takaki Y."/>
            <person name="Nishi S."/>
            <person name="Hori S."/>
            <person name="Arai W."/>
            <person name="Tsubouchi T."/>
            <person name="Morono Y."/>
            <person name="Uchiyama I."/>
            <person name="Ito T."/>
            <person name="Fujiyama A."/>
            <person name="Inagaki F."/>
            <person name="Takami H."/>
        </authorList>
    </citation>
    <scope>NUCLEOTIDE SEQUENCE</scope>
    <source>
        <strain evidence="2">Expedition CK06-06</strain>
    </source>
</reference>
<feature type="domain" description="Transketolase-like pyrimidine-binding" evidence="1">
    <location>
        <begin position="65"/>
        <end position="246"/>
    </location>
</feature>
<dbReference type="Pfam" id="PF02779">
    <property type="entry name" value="Transket_pyr"/>
    <property type="match status" value="1"/>
</dbReference>
<feature type="non-terminal residue" evidence="2">
    <location>
        <position position="1"/>
    </location>
</feature>
<dbReference type="AlphaFoldDB" id="X1UYZ3"/>
<evidence type="ECO:0000313" key="2">
    <source>
        <dbReference type="EMBL" id="GAJ05111.1"/>
    </source>
</evidence>
<dbReference type="SMART" id="SM00861">
    <property type="entry name" value="Transket_pyr"/>
    <property type="match status" value="1"/>
</dbReference>
<feature type="non-terminal residue" evidence="2">
    <location>
        <position position="256"/>
    </location>
</feature>
<name>X1UYZ3_9ZZZZ</name>
<protein>
    <recommendedName>
        <fullName evidence="1">Transketolase-like pyrimidine-binding domain-containing protein</fullName>
    </recommendedName>
</protein>
<accession>X1UYZ3</accession>
<dbReference type="InterPro" id="IPR005475">
    <property type="entry name" value="Transketolase-like_Pyr-bd"/>
</dbReference>
<organism evidence="2">
    <name type="scientific">marine sediment metagenome</name>
    <dbReference type="NCBI Taxonomy" id="412755"/>
    <lineage>
        <taxon>unclassified sequences</taxon>
        <taxon>metagenomes</taxon>
        <taxon>ecological metagenomes</taxon>
    </lineage>
</organism>
<comment type="caution">
    <text evidence="2">The sequence shown here is derived from an EMBL/GenBank/DDBJ whole genome shotgun (WGS) entry which is preliminary data.</text>
</comment>
<dbReference type="EMBL" id="BARW01027724">
    <property type="protein sequence ID" value="GAJ05111.1"/>
    <property type="molecule type" value="Genomic_DNA"/>
</dbReference>